<evidence type="ECO:0000256" key="1">
    <source>
        <dbReference type="SAM" id="SignalP"/>
    </source>
</evidence>
<reference evidence="2" key="1">
    <citation type="submission" date="2022-03" db="EMBL/GenBank/DDBJ databases">
        <title>Genome Identification and Characterization of new species Bdellovibrio reynosense LBG001 sp. nov. from a Mexico soil sample.</title>
        <authorList>
            <person name="Camilli A."/>
            <person name="Ajao Y."/>
            <person name="Guo X."/>
        </authorList>
    </citation>
    <scope>NUCLEOTIDE SEQUENCE</scope>
    <source>
        <strain evidence="2">LBG001</strain>
    </source>
</reference>
<gene>
    <name evidence="2" type="ORF">MNR06_06160</name>
</gene>
<organism evidence="2 3">
    <name type="scientific">Bdellovibrio reynosensis</name>
    <dbReference type="NCBI Taxonomy" id="2835041"/>
    <lineage>
        <taxon>Bacteria</taxon>
        <taxon>Pseudomonadati</taxon>
        <taxon>Bdellovibrionota</taxon>
        <taxon>Bdellovibrionia</taxon>
        <taxon>Bdellovibrionales</taxon>
        <taxon>Pseudobdellovibrionaceae</taxon>
        <taxon>Bdellovibrio</taxon>
    </lineage>
</organism>
<name>A0ABY4CDJ3_9BACT</name>
<dbReference type="EMBL" id="CP093442">
    <property type="protein sequence ID" value="UOF02534.1"/>
    <property type="molecule type" value="Genomic_DNA"/>
</dbReference>
<proteinExistence type="predicted"/>
<feature type="signal peptide" evidence="1">
    <location>
        <begin position="1"/>
        <end position="22"/>
    </location>
</feature>
<feature type="chain" id="PRO_5045425183" evidence="1">
    <location>
        <begin position="23"/>
        <end position="106"/>
    </location>
</feature>
<dbReference type="Proteomes" id="UP000830116">
    <property type="component" value="Chromosome"/>
</dbReference>
<evidence type="ECO:0000313" key="2">
    <source>
        <dbReference type="EMBL" id="UOF02534.1"/>
    </source>
</evidence>
<keyword evidence="3" id="KW-1185">Reference proteome</keyword>
<keyword evidence="1" id="KW-0732">Signal</keyword>
<evidence type="ECO:0000313" key="3">
    <source>
        <dbReference type="Proteomes" id="UP000830116"/>
    </source>
</evidence>
<protein>
    <submittedName>
        <fullName evidence="2">Uncharacterized protein</fullName>
    </submittedName>
</protein>
<dbReference type="RefSeq" id="WP_243540133.1">
    <property type="nucleotide sequence ID" value="NZ_CP093442.1"/>
</dbReference>
<sequence length="106" mass="11812">MKKIISAVLLTFILLGSLTASAYQGVLTYDDNGSSVIQPLKQYCEDSPTDEYCYPRSGQCPDGWSDAKKYCWGGWKRGFYKCGIACRDKRPCKWGDHSERCGGHGS</sequence>
<accession>A0ABY4CDJ3</accession>